<name>A0A212JPH0_9DELT</name>
<feature type="chain" id="PRO_5013347137" description="Lipoprotein" evidence="1">
    <location>
        <begin position="20"/>
        <end position="116"/>
    </location>
</feature>
<gene>
    <name evidence="2" type="ORF">KL86DPRO_11939</name>
</gene>
<feature type="signal peptide" evidence="1">
    <location>
        <begin position="1"/>
        <end position="19"/>
    </location>
</feature>
<dbReference type="PROSITE" id="PS51257">
    <property type="entry name" value="PROKAR_LIPOPROTEIN"/>
    <property type="match status" value="1"/>
</dbReference>
<proteinExistence type="predicted"/>
<evidence type="ECO:0000256" key="1">
    <source>
        <dbReference type="SAM" id="SignalP"/>
    </source>
</evidence>
<dbReference type="AlphaFoldDB" id="A0A212JPH0"/>
<evidence type="ECO:0008006" key="3">
    <source>
        <dbReference type="Google" id="ProtNLM"/>
    </source>
</evidence>
<reference evidence="2" key="1">
    <citation type="submission" date="2016-04" db="EMBL/GenBank/DDBJ databases">
        <authorList>
            <person name="Evans L.H."/>
            <person name="Alamgir A."/>
            <person name="Owens N."/>
            <person name="Weber N.D."/>
            <person name="Virtaneva K."/>
            <person name="Barbian K."/>
            <person name="Babar A."/>
            <person name="Rosenke K."/>
        </authorList>
    </citation>
    <scope>NUCLEOTIDE SEQUENCE</scope>
    <source>
        <strain evidence="2">86</strain>
    </source>
</reference>
<keyword evidence="1" id="KW-0732">Signal</keyword>
<protein>
    <recommendedName>
        <fullName evidence="3">Lipoprotein</fullName>
    </recommendedName>
</protein>
<organism evidence="2">
    <name type="scientific">uncultured delta proteobacterium</name>
    <dbReference type="NCBI Taxonomy" id="34034"/>
    <lineage>
        <taxon>Bacteria</taxon>
        <taxon>Deltaproteobacteria</taxon>
        <taxon>environmental samples</taxon>
    </lineage>
</organism>
<sequence>MRKCVIFFLFILLSASLLAVSTGCSRKRDPSQAAPASRFAEEMNGYVGGPSSKLFARFGVYDGMITTPDGKTIYEWHKSERGISIWTGIRYSECEVRAVVGRDDIVEGWSSSGRCK</sequence>
<dbReference type="EMBL" id="FLUQ01000001">
    <property type="protein sequence ID" value="SBW01312.1"/>
    <property type="molecule type" value="Genomic_DNA"/>
</dbReference>
<accession>A0A212JPH0</accession>
<evidence type="ECO:0000313" key="2">
    <source>
        <dbReference type="EMBL" id="SBW01312.1"/>
    </source>
</evidence>